<dbReference type="PANTHER" id="PTHR45913:SF21">
    <property type="entry name" value="DUF4371 DOMAIN-CONTAINING PROTEIN"/>
    <property type="match status" value="1"/>
</dbReference>
<dbReference type="GO" id="GO:0046983">
    <property type="term" value="F:protein dimerization activity"/>
    <property type="evidence" value="ECO:0007669"/>
    <property type="project" value="InterPro"/>
</dbReference>
<dbReference type="AlphaFoldDB" id="A0A6P9ASW9"/>
<protein>
    <submittedName>
        <fullName evidence="4">General transcription factor II-I repeat domain-containing protein 2-like</fullName>
    </submittedName>
</protein>
<feature type="domain" description="HAT C-terminal dimerisation" evidence="1">
    <location>
        <begin position="636"/>
        <end position="688"/>
    </location>
</feature>
<accession>A0A6P9ASW9</accession>
<name>A0A6P9ASW9_PANGU</name>
<dbReference type="GeneID" id="117656377"/>
<dbReference type="OMA" id="KHRTFRA"/>
<evidence type="ECO:0000313" key="4">
    <source>
        <dbReference type="RefSeq" id="XP_034260429.1"/>
    </source>
</evidence>
<reference evidence="4" key="1">
    <citation type="submission" date="2025-08" db="UniProtKB">
        <authorList>
            <consortium name="RefSeq"/>
        </authorList>
    </citation>
    <scope>IDENTIFICATION</scope>
    <source>
        <tissue evidence="4">Blood</tissue>
    </source>
</reference>
<dbReference type="Proteomes" id="UP001652622">
    <property type="component" value="Unplaced"/>
</dbReference>
<dbReference type="InterPro" id="IPR008906">
    <property type="entry name" value="HATC_C_dom"/>
</dbReference>
<sequence>MAASNYYKLKDAAVVGPQRGFFRRGIFGGIGCETALHAYAGWPSRPSCTTALLGSSQVQVRNSLKSSEEVKEVQAMGASEAEELPLGSSRKSFGDLRDVQPMGHNYVEEERIMSRKRKIDSECWIFKEQWTYDYFFMQYKERAVCLICHDLVAVFREYNLRQHYETRHKDRYDCLVGQARKYRILKLKNGLINQQSALVKQEQLNISSLRANFQVAKLIACTGRRFVEGEFVKECLLSVAKEICPEKVDLFSTVSLSEPTITQRIEEMGDNLHQHLQNSSKKLCYFSLALDKSNDVCDSAQLLIFIRGTNDYFEVTEELAALKSIEGTTAGESIFEKVRQTMNDLELDWAKLASVTTNAGPSMAGCMKGVVARINKEMDKHNHSHPIAIHCLIHQEALCCKSLKWDSVMKVVVSCVNFIRAHALNHSQFQEFLSELNVAYEDIFYHTEVPWLSQGRVLKRFYDLLPQVSAFLISKNKEVPELKDEEWKWHLAFLTDVTELLNNFSEQLQGKGKLICDMLSHVKTFEVKLNLLIKQVKEENFCHLPTAQKLLAEKPTVAFPNKKCVDSLEMLQREFQMRFKELRAHEQDIQLFRNPFSVDIEIVDPIFQMELAELQNCDSLKDAFKSSSLTHFYASLPSETYPHLRNHALKMVTIFGSTYVCEQTFSRMKRLKSPTRSRLTDEHLHHLLRLAVTNMEPDIDYLISQKQAHTFP</sequence>
<evidence type="ECO:0000259" key="2">
    <source>
        <dbReference type="Pfam" id="PF18658"/>
    </source>
</evidence>
<evidence type="ECO:0000313" key="3">
    <source>
        <dbReference type="Proteomes" id="UP001652622"/>
    </source>
</evidence>
<dbReference type="KEGG" id="pgut:117656377"/>
<organism evidence="3 4">
    <name type="scientific">Pantherophis guttatus</name>
    <name type="common">Corn snake</name>
    <name type="synonym">Elaphe guttata</name>
    <dbReference type="NCBI Taxonomy" id="94885"/>
    <lineage>
        <taxon>Eukaryota</taxon>
        <taxon>Metazoa</taxon>
        <taxon>Chordata</taxon>
        <taxon>Craniata</taxon>
        <taxon>Vertebrata</taxon>
        <taxon>Euteleostomi</taxon>
        <taxon>Lepidosauria</taxon>
        <taxon>Squamata</taxon>
        <taxon>Bifurcata</taxon>
        <taxon>Unidentata</taxon>
        <taxon>Episquamata</taxon>
        <taxon>Toxicofera</taxon>
        <taxon>Serpentes</taxon>
        <taxon>Colubroidea</taxon>
        <taxon>Colubridae</taxon>
        <taxon>Colubrinae</taxon>
        <taxon>Pantherophis</taxon>
    </lineage>
</organism>
<dbReference type="RefSeq" id="XP_034260429.1">
    <property type="nucleotide sequence ID" value="XM_034404538.2"/>
</dbReference>
<dbReference type="Pfam" id="PF05699">
    <property type="entry name" value="Dimer_Tnp_hAT"/>
    <property type="match status" value="1"/>
</dbReference>
<evidence type="ECO:0000259" key="1">
    <source>
        <dbReference type="Pfam" id="PF05699"/>
    </source>
</evidence>
<dbReference type="SUPFAM" id="SSF53098">
    <property type="entry name" value="Ribonuclease H-like"/>
    <property type="match status" value="1"/>
</dbReference>
<gene>
    <name evidence="4" type="primary">LOC117656377</name>
</gene>
<feature type="domain" description="SPIN-DOC-like zinc-finger" evidence="2">
    <location>
        <begin position="128"/>
        <end position="171"/>
    </location>
</feature>
<dbReference type="PANTHER" id="PTHR45913">
    <property type="entry name" value="EPM2A-INTERACTING PROTEIN 1"/>
    <property type="match status" value="1"/>
</dbReference>
<dbReference type="Pfam" id="PF18658">
    <property type="entry name" value="zf-C2H2_12"/>
    <property type="match status" value="1"/>
</dbReference>
<dbReference type="InterPro" id="IPR040647">
    <property type="entry name" value="SPIN-DOC_Znf-C2H2"/>
</dbReference>
<dbReference type="InterPro" id="IPR012337">
    <property type="entry name" value="RNaseH-like_sf"/>
</dbReference>
<proteinExistence type="predicted"/>
<keyword evidence="3" id="KW-1185">Reference proteome</keyword>